<gene>
    <name evidence="3" type="ORF">CPB83DRAFT_845869</name>
</gene>
<dbReference type="OrthoDB" id="3014077at2759"/>
<organism evidence="3 4">
    <name type="scientific">Crepidotus variabilis</name>
    <dbReference type="NCBI Taxonomy" id="179855"/>
    <lineage>
        <taxon>Eukaryota</taxon>
        <taxon>Fungi</taxon>
        <taxon>Dikarya</taxon>
        <taxon>Basidiomycota</taxon>
        <taxon>Agaricomycotina</taxon>
        <taxon>Agaricomycetes</taxon>
        <taxon>Agaricomycetidae</taxon>
        <taxon>Agaricales</taxon>
        <taxon>Agaricineae</taxon>
        <taxon>Crepidotaceae</taxon>
        <taxon>Crepidotus</taxon>
    </lineage>
</organism>
<dbReference type="PANTHER" id="PTHR10039:SF14">
    <property type="entry name" value="NACHT DOMAIN-CONTAINING PROTEIN"/>
    <property type="match status" value="1"/>
</dbReference>
<dbReference type="Pfam" id="PF24883">
    <property type="entry name" value="NPHP3_N"/>
    <property type="match status" value="1"/>
</dbReference>
<feature type="domain" description="NACHT" evidence="2">
    <location>
        <begin position="72"/>
        <end position="222"/>
    </location>
</feature>
<evidence type="ECO:0000259" key="2">
    <source>
        <dbReference type="PROSITE" id="PS50837"/>
    </source>
</evidence>
<evidence type="ECO:0000256" key="1">
    <source>
        <dbReference type="ARBA" id="ARBA00022737"/>
    </source>
</evidence>
<dbReference type="Gene3D" id="3.40.50.300">
    <property type="entry name" value="P-loop containing nucleotide triphosphate hydrolases"/>
    <property type="match status" value="1"/>
</dbReference>
<dbReference type="Proteomes" id="UP000807306">
    <property type="component" value="Unassembled WGS sequence"/>
</dbReference>
<dbReference type="AlphaFoldDB" id="A0A9P6EQK7"/>
<accession>A0A9P6EQK7</accession>
<dbReference type="PROSITE" id="PS50837">
    <property type="entry name" value="NACHT"/>
    <property type="match status" value="1"/>
</dbReference>
<dbReference type="InterPro" id="IPR056884">
    <property type="entry name" value="NPHP3-like_N"/>
</dbReference>
<keyword evidence="1" id="KW-0677">Repeat</keyword>
<comment type="caution">
    <text evidence="3">The sequence shown here is derived from an EMBL/GenBank/DDBJ whole genome shotgun (WGS) entry which is preliminary data.</text>
</comment>
<dbReference type="SUPFAM" id="SSF52540">
    <property type="entry name" value="P-loop containing nucleoside triphosphate hydrolases"/>
    <property type="match status" value="1"/>
</dbReference>
<reference evidence="3" key="1">
    <citation type="submission" date="2020-11" db="EMBL/GenBank/DDBJ databases">
        <authorList>
            <consortium name="DOE Joint Genome Institute"/>
            <person name="Ahrendt S."/>
            <person name="Riley R."/>
            <person name="Andreopoulos W."/>
            <person name="Labutti K."/>
            <person name="Pangilinan J."/>
            <person name="Ruiz-Duenas F.J."/>
            <person name="Barrasa J.M."/>
            <person name="Sanchez-Garcia M."/>
            <person name="Camarero S."/>
            <person name="Miyauchi S."/>
            <person name="Serrano A."/>
            <person name="Linde D."/>
            <person name="Babiker R."/>
            <person name="Drula E."/>
            <person name="Ayuso-Fernandez I."/>
            <person name="Pacheco R."/>
            <person name="Padilla G."/>
            <person name="Ferreira P."/>
            <person name="Barriuso J."/>
            <person name="Kellner H."/>
            <person name="Castanera R."/>
            <person name="Alfaro M."/>
            <person name="Ramirez L."/>
            <person name="Pisabarro A.G."/>
            <person name="Kuo A."/>
            <person name="Tritt A."/>
            <person name="Lipzen A."/>
            <person name="He G."/>
            <person name="Yan M."/>
            <person name="Ng V."/>
            <person name="Cullen D."/>
            <person name="Martin F."/>
            <person name="Rosso M.-N."/>
            <person name="Henrissat B."/>
            <person name="Hibbett D."/>
            <person name="Martinez A.T."/>
            <person name="Grigoriev I.V."/>
        </authorList>
    </citation>
    <scope>NUCLEOTIDE SEQUENCE</scope>
    <source>
        <strain evidence="3">CBS 506.95</strain>
    </source>
</reference>
<dbReference type="EMBL" id="MU157829">
    <property type="protein sequence ID" value="KAF9533125.1"/>
    <property type="molecule type" value="Genomic_DNA"/>
</dbReference>
<protein>
    <recommendedName>
        <fullName evidence="2">NACHT domain-containing protein</fullName>
    </recommendedName>
</protein>
<dbReference type="PANTHER" id="PTHR10039">
    <property type="entry name" value="AMELOGENIN"/>
    <property type="match status" value="1"/>
</dbReference>
<proteinExistence type="predicted"/>
<name>A0A9P6EQK7_9AGAR</name>
<evidence type="ECO:0000313" key="3">
    <source>
        <dbReference type="EMBL" id="KAF9533125.1"/>
    </source>
</evidence>
<sequence length="779" mass="87204">MFNNSNNTIVTGGTFTQIYGSKTTLEILYDKAAPSAFHISDERYDAPKCLPETRVAILEDLLQQVTIAVVSQIIWLHGAAGAGKSSIAQSFAEICNKENLLIGSFFFFRTSPLRNNAKRLAASLAYQLARSIPSTLPHIAACIENHPAIFESSLGDQLEKLFAHPVRQACENTELNHQPRLVILDGLDECATPRIQTHILAVLAKVVQSTPIPLVILIASRPEIDIAVTFDSPSNLSNIQTTLISLNDDYEANSDIRLYVTTKLNGIKRLHRFRKYIPAIWPAPEDVELIVQKSSGQFIFASTIVRHVESVKHKPHERLRSALYASNSGVPQLGNSPFQELDALYLHIFSSVENVVLVLAILYIRLLSGTSVDRSTDQFILRTSHCPRTIASQLCLSPGDVEAYISDLASLIGYEGEDVSIRIYHASLQDFLLDKNRSHQFYITQVPVHALIAKAYLRNIFKGARIHGWPLVYVVDHLIRAYGDDGLATILSNLPAQISRQIEDFRSGEQDDDLSWFEQGSSYSMRFSSLVLDLFELKKAIEIHVDDDNHSFWDRCLDQFNVVFLRDLSVYLVNEATHDFLALLAFMDFENCPFPPLAFAIGLGLTQSTWESCRRAQPFITRANKPSKLASSLCSSIMQEFLLNTELSGRLSINPAQLVRVALKCLTLLSSTSLSHDVQSVDERSSIFKYGSYTEKPTTIPEDQEVYLWAVRALTVTVQHASESRFLIQDLLDFNCQFRWLGNYPEYAEEGEKVITSYLLKHAPSANTATLPPKTSLSC</sequence>
<dbReference type="InterPro" id="IPR007111">
    <property type="entry name" value="NACHT_NTPase"/>
</dbReference>
<evidence type="ECO:0000313" key="4">
    <source>
        <dbReference type="Proteomes" id="UP000807306"/>
    </source>
</evidence>
<keyword evidence="4" id="KW-1185">Reference proteome</keyword>
<dbReference type="InterPro" id="IPR027417">
    <property type="entry name" value="P-loop_NTPase"/>
</dbReference>